<evidence type="ECO:0000313" key="4">
    <source>
        <dbReference type="Proteomes" id="UP000017200"/>
    </source>
</evidence>
<reference evidence="2 4" key="3">
    <citation type="journal article" date="2015" name="BMC Genomics">
        <title>Sex and parasites: genomic and transcriptomic analysis of Microbotryum lychnidis-dioicae, the biotrophic and plant-castrating anther smut fungus.</title>
        <authorList>
            <person name="Perlin M.H."/>
            <person name="Amselem J."/>
            <person name="Fontanillas E."/>
            <person name="Toh S.S."/>
            <person name="Chen Z."/>
            <person name="Goldberg J."/>
            <person name="Duplessis S."/>
            <person name="Henrissat B."/>
            <person name="Young S."/>
            <person name="Zeng Q."/>
            <person name="Aguileta G."/>
            <person name="Petit E."/>
            <person name="Badouin H."/>
            <person name="Andrews J."/>
            <person name="Razeeq D."/>
            <person name="Gabaldon T."/>
            <person name="Quesneville H."/>
            <person name="Giraud T."/>
            <person name="Hood M.E."/>
            <person name="Schultz D.J."/>
            <person name="Cuomo C.A."/>
        </authorList>
    </citation>
    <scope>NUCLEOTIDE SEQUENCE [LARGE SCALE GENOMIC DNA]</scope>
    <source>
        <strain evidence="2">P1A1 Lamole</strain>
        <strain evidence="4">p1A1 Lamole</strain>
    </source>
</reference>
<proteinExistence type="predicted"/>
<accession>U5H054</accession>
<dbReference type="AlphaFoldDB" id="U5H054"/>
<dbReference type="Pfam" id="PF08695">
    <property type="entry name" value="Coa1"/>
    <property type="match status" value="1"/>
</dbReference>
<dbReference type="OMA" id="MVRYDPR"/>
<dbReference type="EnsemblFungi" id="MVLG_00794T0">
    <property type="protein sequence ID" value="MVLG_00794T0"/>
    <property type="gene ID" value="MVLG_00794"/>
</dbReference>
<reference evidence="4" key="1">
    <citation type="submission" date="2010-11" db="EMBL/GenBank/DDBJ databases">
        <title>The genome sequence of Microbotryum violaceum strain p1A1 Lamole.</title>
        <authorList>
            <person name="Cuomo C."/>
            <person name="Perlin M."/>
            <person name="Young S.K."/>
            <person name="Zeng Q."/>
            <person name="Gargeya S."/>
            <person name="Alvarado L."/>
            <person name="Berlin A."/>
            <person name="Chapman S.B."/>
            <person name="Chen Z."/>
            <person name="Freedman E."/>
            <person name="Gellesch M."/>
            <person name="Goldberg J."/>
            <person name="Griggs A."/>
            <person name="Gujja S."/>
            <person name="Heilman E."/>
            <person name="Heiman D."/>
            <person name="Howarth C."/>
            <person name="Mehta T."/>
            <person name="Neiman D."/>
            <person name="Pearson M."/>
            <person name="Roberts A."/>
            <person name="Saif S."/>
            <person name="Shea T."/>
            <person name="Shenoy N."/>
            <person name="Sisk P."/>
            <person name="Stolte C."/>
            <person name="Sykes S."/>
            <person name="White J."/>
            <person name="Yandava C."/>
            <person name="Haas B."/>
            <person name="Nusbaum C."/>
            <person name="Birren B."/>
        </authorList>
    </citation>
    <scope>NUCLEOTIDE SEQUENCE [LARGE SCALE GENOMIC DNA]</scope>
    <source>
        <strain evidence="4">p1A1 Lamole</strain>
    </source>
</reference>
<dbReference type="PROSITE" id="PS51257">
    <property type="entry name" value="PROKAR_LIPOPROTEIN"/>
    <property type="match status" value="1"/>
</dbReference>
<dbReference type="GO" id="GO:0033617">
    <property type="term" value="P:mitochondrial respiratory chain complex IV assembly"/>
    <property type="evidence" value="ECO:0007669"/>
    <property type="project" value="InterPro"/>
</dbReference>
<dbReference type="Proteomes" id="UP000017200">
    <property type="component" value="Unassembled WGS sequence"/>
</dbReference>
<dbReference type="EMBL" id="AEIJ01000069">
    <property type="status" value="NOT_ANNOTATED_CDS"/>
    <property type="molecule type" value="Genomic_DNA"/>
</dbReference>
<reference evidence="2" key="2">
    <citation type="submission" date="2010-11" db="EMBL/GenBank/DDBJ databases">
        <authorList>
            <consortium name="The Broad Institute Genome Sequencing Platform"/>
            <person name="Earl A."/>
            <person name="Ward D."/>
            <person name="Feldgarden M."/>
            <person name="Gevers D."/>
            <person name="Butler R."/>
            <person name="Young S.K."/>
            <person name="Zeng Q."/>
            <person name="Gargeya S."/>
            <person name="Fitzgerald M."/>
            <person name="Haas B."/>
            <person name="Abouelleil A."/>
            <person name="Alvarado L."/>
            <person name="Arachchi H.M."/>
            <person name="Berlin A."/>
            <person name="Brown A."/>
            <person name="Chapman S.B."/>
            <person name="Chen Z."/>
            <person name="Dunbar C."/>
            <person name="Freedman E."/>
            <person name="Gearin G."/>
            <person name="Gellesch M."/>
            <person name="Goldberg J."/>
            <person name="Griggs A."/>
            <person name="Gujja S."/>
            <person name="Heilman E."/>
            <person name="Heiman D."/>
            <person name="Howarth C."/>
            <person name="Larson L."/>
            <person name="Lui A."/>
            <person name="MacDonald P.J.P."/>
            <person name="Mehta T."/>
            <person name="Montmayeur A."/>
            <person name="Murphy C."/>
            <person name="Neiman D."/>
            <person name="Pearson M."/>
            <person name="Priest M."/>
            <person name="Roberts A."/>
            <person name="Saif S."/>
            <person name="Shea T."/>
            <person name="Shenoy N."/>
            <person name="Sisk P."/>
            <person name="Stolte C."/>
            <person name="Sykes S."/>
            <person name="White J."/>
            <person name="Yandava C."/>
            <person name="Wortman J."/>
            <person name="Nusbaum C."/>
            <person name="Birren B."/>
        </authorList>
    </citation>
    <scope>NUCLEOTIDE SEQUENCE</scope>
    <source>
        <strain evidence="2">P1A1 Lamole</strain>
    </source>
</reference>
<dbReference type="EMBL" id="AEIJ01000070">
    <property type="status" value="NOT_ANNOTATED_CDS"/>
    <property type="molecule type" value="Genomic_DNA"/>
</dbReference>
<evidence type="ECO:0000256" key="1">
    <source>
        <dbReference type="SAM" id="MobiDB-lite"/>
    </source>
</evidence>
<dbReference type="PANTHER" id="PTHR28523:SF1">
    <property type="entry name" value="CYTOCHROME C OXIDASE ASSEMBLY FACTOR 1"/>
    <property type="match status" value="1"/>
</dbReference>
<feature type="region of interest" description="Disordered" evidence="1">
    <location>
        <begin position="238"/>
        <end position="257"/>
    </location>
</feature>
<dbReference type="InParanoid" id="U5H054"/>
<dbReference type="STRING" id="683840.U5H054"/>
<keyword evidence="4" id="KW-1185">Reference proteome</keyword>
<name>U5H054_USTV1</name>
<reference evidence="3" key="4">
    <citation type="submission" date="2015-06" db="UniProtKB">
        <authorList>
            <consortium name="EnsemblFungi"/>
        </authorList>
    </citation>
    <scope>IDENTIFICATION</scope>
</reference>
<evidence type="ECO:0000313" key="2">
    <source>
        <dbReference type="EMBL" id="KDE09076.1"/>
    </source>
</evidence>
<dbReference type="InterPro" id="IPR014807">
    <property type="entry name" value="Coa1"/>
</dbReference>
<organism evidence="2">
    <name type="scientific">Microbotryum lychnidis-dioicae (strain p1A1 Lamole / MvSl-1064)</name>
    <name type="common">Anther smut fungus</name>
    <dbReference type="NCBI Taxonomy" id="683840"/>
    <lineage>
        <taxon>Eukaryota</taxon>
        <taxon>Fungi</taxon>
        <taxon>Dikarya</taxon>
        <taxon>Basidiomycota</taxon>
        <taxon>Pucciniomycotina</taxon>
        <taxon>Microbotryomycetes</taxon>
        <taxon>Microbotryales</taxon>
        <taxon>Microbotryaceae</taxon>
        <taxon>Microbotryum</taxon>
    </lineage>
</organism>
<gene>
    <name evidence="2" type="ORF">MVLG_00794</name>
</gene>
<dbReference type="OrthoDB" id="2100652at2759"/>
<sequence>MSLRTLSRSSLLLPSMIGSTSRLPLLACLSSISCSIVPRSSASPSSSSFSSCSSAFNRIAPAPSATAAPRPSGLAYKQRELPSDRELPRLKSRTPLYLSVALLSATTWGLFLFYATNAERSNSSVIGSLAFQLRTSKVVADFLGNKVHLPTLIGEFRTVKGNINMLAGRIDVQFRVKGDKAGGTAIFTSVRRGKEGRFEVLRWKIIRDDGQTLDLQAADPKSARRVIEEVVIRETETETGEKKGMVKSESEGVKRIV</sequence>
<dbReference type="PANTHER" id="PTHR28523">
    <property type="entry name" value="CYTOCHROME C OXIDASE ASSEMBLY FACTOR 1"/>
    <property type="match status" value="1"/>
</dbReference>
<dbReference type="InterPro" id="IPR042432">
    <property type="entry name" value="Coa1_fungi"/>
</dbReference>
<protein>
    <submittedName>
        <fullName evidence="2 3">Uncharacterized protein</fullName>
    </submittedName>
</protein>
<evidence type="ECO:0000313" key="3">
    <source>
        <dbReference type="EnsemblFungi" id="MVLG_00794T0"/>
    </source>
</evidence>
<dbReference type="GO" id="GO:0005743">
    <property type="term" value="C:mitochondrial inner membrane"/>
    <property type="evidence" value="ECO:0007669"/>
    <property type="project" value="TreeGrafter"/>
</dbReference>
<dbReference type="HOGENOM" id="CLU_1082572_0_0_1"/>
<dbReference type="EMBL" id="GL541646">
    <property type="protein sequence ID" value="KDE09076.1"/>
    <property type="molecule type" value="Genomic_DNA"/>
</dbReference>